<dbReference type="RefSeq" id="WP_064029938.1">
    <property type="nucleotide sequence ID" value="NZ_LUUK01000182.1"/>
</dbReference>
<dbReference type="CDD" id="cd00038">
    <property type="entry name" value="CAP_ED"/>
    <property type="match status" value="1"/>
</dbReference>
<organism evidence="2 3">
    <name type="scientific">Methylomonas koyamae</name>
    <dbReference type="NCBI Taxonomy" id="702114"/>
    <lineage>
        <taxon>Bacteria</taxon>
        <taxon>Pseudomonadati</taxon>
        <taxon>Pseudomonadota</taxon>
        <taxon>Gammaproteobacteria</taxon>
        <taxon>Methylococcales</taxon>
        <taxon>Methylococcaceae</taxon>
        <taxon>Methylomonas</taxon>
    </lineage>
</organism>
<reference evidence="3" key="1">
    <citation type="submission" date="2016-03" db="EMBL/GenBank/DDBJ databases">
        <authorList>
            <person name="Heylen K."/>
            <person name="De Vos P."/>
            <person name="Vekeman B."/>
        </authorList>
    </citation>
    <scope>NUCLEOTIDE SEQUENCE [LARGE SCALE GENOMIC DNA]</scope>
    <source>
        <strain evidence="3">R-45383</strain>
    </source>
</reference>
<dbReference type="Gene3D" id="1.10.3210.10">
    <property type="entry name" value="Hypothetical protein af1432"/>
    <property type="match status" value="1"/>
</dbReference>
<evidence type="ECO:0000259" key="1">
    <source>
        <dbReference type="PROSITE" id="PS51833"/>
    </source>
</evidence>
<dbReference type="InterPro" id="IPR052340">
    <property type="entry name" value="RNase_Y/CdgJ"/>
</dbReference>
<evidence type="ECO:0000313" key="3">
    <source>
        <dbReference type="Proteomes" id="UP000077628"/>
    </source>
</evidence>
<sequence>MNWFTRLFKKTPPPTSSAPTNIAAKNVNIPVEIPGVTPPMSTLKQSLPPAELKQFVPLRNLDDAHLAALPRKTLRYAKHSVIFTFDQRTDSVFYLVRGRLSMQPDSDSSYEIVADTPRAHLPLNSATRCGATATALDDVLILEVSIELNRLWSDHCRESTSCVELVDIELPESLNGHQFFISFAQAYRENQLRLPSLPDVALKLKEAMRKEIGIADAVEIIQLDPPIVAKLIQVANSALYSTGNTIHNCHDAVSRIGLNATRNLVLGISLKQLFHCKDPALMKAMQALWRSSLYVSSLSFVLAQACSRINPEDALLAGLVADIGAIPLLHFAEHFPDASPSLEELQASLTYLRAPVGTLVLHTLGFSETLTGIPPLAENWLYDSGPELTLSDIVMLAKLHSYFGSGKSRDLPYICSIPAYAKLSEGKLNPDFSLSVLQKAQARVQAAMQLLS</sequence>
<dbReference type="OrthoDB" id="598113at2"/>
<evidence type="ECO:0000313" key="2">
    <source>
        <dbReference type="EMBL" id="OAI16824.1"/>
    </source>
</evidence>
<keyword evidence="3" id="KW-1185">Reference proteome</keyword>
<name>A0A177NGS1_9GAMM</name>
<dbReference type="PANTHER" id="PTHR33525">
    <property type="match status" value="1"/>
</dbReference>
<dbReference type="Proteomes" id="UP000077628">
    <property type="component" value="Unassembled WGS sequence"/>
</dbReference>
<dbReference type="InterPro" id="IPR000595">
    <property type="entry name" value="cNMP-bd_dom"/>
</dbReference>
<gene>
    <name evidence="2" type="ORF">A1355_08890</name>
</gene>
<dbReference type="PANTHER" id="PTHR33525:SF3">
    <property type="entry name" value="RIBONUCLEASE Y"/>
    <property type="match status" value="1"/>
</dbReference>
<proteinExistence type="predicted"/>
<dbReference type="Pfam" id="PF08668">
    <property type="entry name" value="HDOD"/>
    <property type="match status" value="1"/>
</dbReference>
<dbReference type="STRING" id="702114.A1355_08890"/>
<comment type="caution">
    <text evidence="2">The sequence shown here is derived from an EMBL/GenBank/DDBJ whole genome shotgun (WGS) entry which is preliminary data.</text>
</comment>
<dbReference type="InterPro" id="IPR013976">
    <property type="entry name" value="HDOD"/>
</dbReference>
<dbReference type="AlphaFoldDB" id="A0A177NGS1"/>
<dbReference type="EMBL" id="LUUK01000182">
    <property type="protein sequence ID" value="OAI16824.1"/>
    <property type="molecule type" value="Genomic_DNA"/>
</dbReference>
<dbReference type="SUPFAM" id="SSF109604">
    <property type="entry name" value="HD-domain/PDEase-like"/>
    <property type="match status" value="1"/>
</dbReference>
<feature type="domain" description="HDOD" evidence="1">
    <location>
        <begin position="194"/>
        <end position="380"/>
    </location>
</feature>
<dbReference type="SUPFAM" id="SSF51206">
    <property type="entry name" value="cAMP-binding domain-like"/>
    <property type="match status" value="1"/>
</dbReference>
<dbReference type="InterPro" id="IPR018490">
    <property type="entry name" value="cNMP-bd_dom_sf"/>
</dbReference>
<dbReference type="PROSITE" id="PS51833">
    <property type="entry name" value="HDOD"/>
    <property type="match status" value="1"/>
</dbReference>
<protein>
    <submittedName>
        <fullName evidence="2">Cyclic nucleotide-binding protein</fullName>
    </submittedName>
</protein>
<accession>A0A177NGS1</accession>